<feature type="zinc finger region" description="CHC2-type" evidence="12">
    <location>
        <begin position="40"/>
        <end position="64"/>
    </location>
</feature>
<dbReference type="PIRSF" id="PIRSF002811">
    <property type="entry name" value="DnaG"/>
    <property type="match status" value="1"/>
</dbReference>
<evidence type="ECO:0000256" key="3">
    <source>
        <dbReference type="ARBA" id="ARBA00022679"/>
    </source>
</evidence>
<dbReference type="EMBL" id="JARVCO010000007">
    <property type="protein sequence ID" value="MDZ8118103.1"/>
    <property type="molecule type" value="Genomic_DNA"/>
</dbReference>
<dbReference type="Proteomes" id="UP001290861">
    <property type="component" value="Unassembled WGS sequence"/>
</dbReference>
<dbReference type="RefSeq" id="WP_322607902.1">
    <property type="nucleotide sequence ID" value="NZ_JARVCO010000007.1"/>
</dbReference>
<dbReference type="PANTHER" id="PTHR30313">
    <property type="entry name" value="DNA PRIMASE"/>
    <property type="match status" value="1"/>
</dbReference>
<comment type="function">
    <text evidence="12 13">RNA polymerase that catalyzes the synthesis of short RNA molecules used as primers for DNA polymerase during DNA replication.</text>
</comment>
<dbReference type="InterPro" id="IPR006171">
    <property type="entry name" value="TOPRIM_dom"/>
</dbReference>
<protein>
    <recommendedName>
        <fullName evidence="12 13">DNA primase</fullName>
        <ecNumber evidence="12">2.7.7.101</ecNumber>
    </recommendedName>
</protein>
<comment type="subunit">
    <text evidence="12">Monomer. Interacts with DnaB.</text>
</comment>
<dbReference type="PANTHER" id="PTHR30313:SF2">
    <property type="entry name" value="DNA PRIMASE"/>
    <property type="match status" value="1"/>
</dbReference>
<comment type="catalytic activity">
    <reaction evidence="12">
        <text>ssDNA + n NTP = ssDNA/pppN(pN)n-1 hybrid + (n-1) diphosphate.</text>
        <dbReference type="EC" id="2.7.7.101"/>
    </reaction>
</comment>
<organism evidence="16 17">
    <name type="scientific">Pontiella agarivorans</name>
    <dbReference type="NCBI Taxonomy" id="3038953"/>
    <lineage>
        <taxon>Bacteria</taxon>
        <taxon>Pseudomonadati</taxon>
        <taxon>Kiritimatiellota</taxon>
        <taxon>Kiritimatiellia</taxon>
        <taxon>Kiritimatiellales</taxon>
        <taxon>Pontiellaceae</taxon>
        <taxon>Pontiella</taxon>
    </lineage>
</organism>
<keyword evidence="8 12" id="KW-0862">Zinc</keyword>
<keyword evidence="2 12" id="KW-0639">Primosome</keyword>
<gene>
    <name evidence="12 16" type="primary">dnaG</name>
    <name evidence="16" type="ORF">P9H32_05625</name>
</gene>
<keyword evidence="10 12" id="KW-0238">DNA-binding</keyword>
<dbReference type="InterPro" id="IPR006295">
    <property type="entry name" value="DNA_primase_DnaG"/>
</dbReference>
<keyword evidence="9" id="KW-0460">Magnesium</keyword>
<evidence type="ECO:0000313" key="16">
    <source>
        <dbReference type="EMBL" id="MDZ8118103.1"/>
    </source>
</evidence>
<dbReference type="Pfam" id="PF13155">
    <property type="entry name" value="Toprim_2"/>
    <property type="match status" value="1"/>
</dbReference>
<keyword evidence="7 12" id="KW-0863">Zinc-finger</keyword>
<dbReference type="NCBIfam" id="TIGR01391">
    <property type="entry name" value="dnaG"/>
    <property type="match status" value="1"/>
</dbReference>
<evidence type="ECO:0000256" key="8">
    <source>
        <dbReference type="ARBA" id="ARBA00022833"/>
    </source>
</evidence>
<dbReference type="InterPro" id="IPR034151">
    <property type="entry name" value="TOPRIM_DnaG_bac"/>
</dbReference>
<dbReference type="PROSITE" id="PS50880">
    <property type="entry name" value="TOPRIM"/>
    <property type="match status" value="1"/>
</dbReference>
<evidence type="ECO:0000256" key="13">
    <source>
        <dbReference type="PIRNR" id="PIRNR002811"/>
    </source>
</evidence>
<dbReference type="InterPro" id="IPR030846">
    <property type="entry name" value="DnaG_bac"/>
</dbReference>
<evidence type="ECO:0000256" key="10">
    <source>
        <dbReference type="ARBA" id="ARBA00023125"/>
    </source>
</evidence>
<keyword evidence="3 12" id="KW-0808">Transferase</keyword>
<dbReference type="InterPro" id="IPR002694">
    <property type="entry name" value="Znf_CHC2"/>
</dbReference>
<accession>A0ABU5MV61</accession>
<name>A0ABU5MV61_9BACT</name>
<dbReference type="Gene3D" id="3.90.980.10">
    <property type="entry name" value="DNA primase, catalytic core, N-terminal domain"/>
    <property type="match status" value="1"/>
</dbReference>
<evidence type="ECO:0000256" key="2">
    <source>
        <dbReference type="ARBA" id="ARBA00022515"/>
    </source>
</evidence>
<evidence type="ECO:0000256" key="7">
    <source>
        <dbReference type="ARBA" id="ARBA00022771"/>
    </source>
</evidence>
<dbReference type="Pfam" id="PF01807">
    <property type="entry name" value="Zn_ribbon_DnaG"/>
    <property type="match status" value="1"/>
</dbReference>
<evidence type="ECO:0000313" key="17">
    <source>
        <dbReference type="Proteomes" id="UP001290861"/>
    </source>
</evidence>
<evidence type="ECO:0000256" key="4">
    <source>
        <dbReference type="ARBA" id="ARBA00022695"/>
    </source>
</evidence>
<evidence type="ECO:0000256" key="9">
    <source>
        <dbReference type="ARBA" id="ARBA00022842"/>
    </source>
</evidence>
<sequence length="609" mass="69424">MAMIPKEQIEEIRARCNIVDVVGAYLPELRRRGSTYKCCCPFHKEKTPSFTVNDARQIFHCFGCGAGGDVFKFVMDYEKVDFVTAVKILAERVGVEIVYEGGQPDKSGNKDVLFKLHTDAAAFYHRILTDSPDGEEARRYMEERDLPMEIIREWQIGYAPQGWEELRSRAKKKGYTDEQLEAAGLVVPSDRNGKKSFYDRFRSRVMFPICDQMGRVIGFSGRIMNKAEKTAKYVNSPETLLFKKNRVLFGFDKARKPIVESRQAIVVEGQIDAIRCHQAGLDNVVASQGTALTDNHAKMIKRYADEVVLVLDADAAGVKAALASSEIFIANELSVRVVTLPEKEDPDSLIKNSGRDVLIKLVEEAPGALDFLIDAFQRSENIKTEAGRMRVVKAVLNLISHCPSAARRDPMIRGASDRLNISPLALNQDLGRIKPQQRSGKKKEEPAAVPKVPQKTYPRQETALLELLVHHYREVHPLVHDFLPTEHLTDPTCRHLVEVLMLDPPETLTEAFHEFSEPEQKIISRVQVEESRKIDVETLPLELAQRYILLFWKRSLEREQQVLARRTDMTNEERFRETTRIKHDLYALSKGWSEARPMLEARLHKDVEF</sequence>
<comment type="cofactor">
    <cofactor evidence="12 13">
        <name>Zn(2+)</name>
        <dbReference type="ChEBI" id="CHEBI:29105"/>
    </cofactor>
    <text evidence="12 13">Binds 1 zinc ion per monomer.</text>
</comment>
<evidence type="ECO:0000259" key="15">
    <source>
        <dbReference type="PROSITE" id="PS50880"/>
    </source>
</evidence>
<dbReference type="SUPFAM" id="SSF57783">
    <property type="entry name" value="Zinc beta-ribbon"/>
    <property type="match status" value="1"/>
</dbReference>
<dbReference type="InterPro" id="IPR013264">
    <property type="entry name" value="DNAG_N"/>
</dbReference>
<evidence type="ECO:0000256" key="12">
    <source>
        <dbReference type="HAMAP-Rule" id="MF_00974"/>
    </source>
</evidence>
<reference evidence="16 17" key="1">
    <citation type="journal article" date="2024" name="Appl. Environ. Microbiol.">
        <title>Pontiella agarivorans sp. nov., a novel marine anaerobic bacterium capable of degrading macroalgal polysaccharides and fixing nitrogen.</title>
        <authorList>
            <person name="Liu N."/>
            <person name="Kivenson V."/>
            <person name="Peng X."/>
            <person name="Cui Z."/>
            <person name="Lankiewicz T.S."/>
            <person name="Gosselin K.M."/>
            <person name="English C.J."/>
            <person name="Blair E.M."/>
            <person name="O'Malley M.A."/>
            <person name="Valentine D.L."/>
        </authorList>
    </citation>
    <scope>NUCLEOTIDE SEQUENCE [LARGE SCALE GENOMIC DNA]</scope>
    <source>
        <strain evidence="16 17">NLcol2</strain>
    </source>
</reference>
<dbReference type="Gene3D" id="3.90.580.10">
    <property type="entry name" value="Zinc finger, CHC2-type domain"/>
    <property type="match status" value="1"/>
</dbReference>
<evidence type="ECO:0000256" key="11">
    <source>
        <dbReference type="ARBA" id="ARBA00023163"/>
    </source>
</evidence>
<dbReference type="HAMAP" id="MF_00974">
    <property type="entry name" value="DNA_primase_DnaG"/>
    <property type="match status" value="1"/>
</dbReference>
<feature type="region of interest" description="Disordered" evidence="14">
    <location>
        <begin position="430"/>
        <end position="453"/>
    </location>
</feature>
<proteinExistence type="inferred from homology"/>
<keyword evidence="11 12" id="KW-0804">Transcription</keyword>
<dbReference type="InterPro" id="IPR037068">
    <property type="entry name" value="DNA_primase_core_N_sf"/>
</dbReference>
<comment type="caution">
    <text evidence="16">The sequence shown here is derived from an EMBL/GenBank/DDBJ whole genome shotgun (WGS) entry which is preliminary data.</text>
</comment>
<evidence type="ECO:0000256" key="14">
    <source>
        <dbReference type="SAM" id="MobiDB-lite"/>
    </source>
</evidence>
<feature type="domain" description="Toprim" evidence="15">
    <location>
        <begin position="262"/>
        <end position="343"/>
    </location>
</feature>
<keyword evidence="17" id="KW-1185">Reference proteome</keyword>
<dbReference type="InterPro" id="IPR036977">
    <property type="entry name" value="DNA_primase_Znf_CHC2"/>
</dbReference>
<dbReference type="EC" id="2.7.7.101" evidence="12"/>
<keyword evidence="5 12" id="KW-0235">DNA replication</keyword>
<dbReference type="Pfam" id="PF10410">
    <property type="entry name" value="DnaB_bind"/>
    <property type="match status" value="1"/>
</dbReference>
<dbReference type="Gene3D" id="3.40.1360.10">
    <property type="match status" value="1"/>
</dbReference>
<dbReference type="InterPro" id="IPR019475">
    <property type="entry name" value="DNA_primase_DnaB-bd"/>
</dbReference>
<dbReference type="InterPro" id="IPR050219">
    <property type="entry name" value="DnaG_primase"/>
</dbReference>
<dbReference type="SMART" id="SM00400">
    <property type="entry name" value="ZnF_CHCC"/>
    <property type="match status" value="1"/>
</dbReference>
<evidence type="ECO:0000256" key="1">
    <source>
        <dbReference type="ARBA" id="ARBA00022478"/>
    </source>
</evidence>
<keyword evidence="4 12" id="KW-0548">Nucleotidyltransferase</keyword>
<dbReference type="SMART" id="SM00493">
    <property type="entry name" value="TOPRIM"/>
    <property type="match status" value="1"/>
</dbReference>
<dbReference type="Pfam" id="PF08275">
    <property type="entry name" value="DNAG_N"/>
    <property type="match status" value="1"/>
</dbReference>
<dbReference type="SUPFAM" id="SSF56731">
    <property type="entry name" value="DNA primase core"/>
    <property type="match status" value="1"/>
</dbReference>
<dbReference type="CDD" id="cd03364">
    <property type="entry name" value="TOPRIM_DnaG_primases"/>
    <property type="match status" value="1"/>
</dbReference>
<keyword evidence="6 12" id="KW-0479">Metal-binding</keyword>
<evidence type="ECO:0000256" key="5">
    <source>
        <dbReference type="ARBA" id="ARBA00022705"/>
    </source>
</evidence>
<evidence type="ECO:0000256" key="6">
    <source>
        <dbReference type="ARBA" id="ARBA00022723"/>
    </source>
</evidence>
<comment type="similarity">
    <text evidence="12 13">Belongs to the DnaG primase family.</text>
</comment>
<comment type="domain">
    <text evidence="12">Contains an N-terminal zinc-binding domain, a central core domain that contains the primase activity, and a C-terminal DnaB-binding domain.</text>
</comment>
<keyword evidence="1 12" id="KW-0240">DNA-directed RNA polymerase</keyword>